<comment type="caution">
    <text evidence="2">The sequence shown here is derived from an EMBL/GenBank/DDBJ whole genome shotgun (WGS) entry which is preliminary data.</text>
</comment>
<evidence type="ECO:0000313" key="3">
    <source>
        <dbReference type="Proteomes" id="UP000481583"/>
    </source>
</evidence>
<sequence length="190" mass="21088">MPDEVYLLNTLALTRDPRIIGLWEQIAARLDVTPDSLRDGAAGTFYWVDTVAAGAERLGDPAALPALERLHASPALHAQHRPGGVEPDDFQERRAMLELGLARALAHCGSRRGVDVLIAYLDDSRKPLAAQAHRRLCAVYDLPPESAPDHRDTPAWRALHTPPPRPLPWRHDPHRADLPEEFRPGRPTAE</sequence>
<feature type="compositionally biased region" description="Basic and acidic residues" evidence="1">
    <location>
        <begin position="169"/>
        <end position="190"/>
    </location>
</feature>
<evidence type="ECO:0000313" key="2">
    <source>
        <dbReference type="EMBL" id="NGN70480.1"/>
    </source>
</evidence>
<name>A0A6G4UFA0_9ACTN</name>
<proteinExistence type="predicted"/>
<feature type="region of interest" description="Disordered" evidence="1">
    <location>
        <begin position="143"/>
        <end position="190"/>
    </location>
</feature>
<evidence type="ECO:0000256" key="1">
    <source>
        <dbReference type="SAM" id="MobiDB-lite"/>
    </source>
</evidence>
<keyword evidence="3" id="KW-1185">Reference proteome</keyword>
<reference evidence="2 3" key="1">
    <citation type="submission" date="2020-02" db="EMBL/GenBank/DDBJ databases">
        <title>Whole-genome analyses of novel actinobacteria.</title>
        <authorList>
            <person name="Sahin N."/>
        </authorList>
    </citation>
    <scope>NUCLEOTIDE SEQUENCE [LARGE SCALE GENOMIC DNA]</scope>
    <source>
        <strain evidence="2 3">A7024</strain>
    </source>
</reference>
<dbReference type="EMBL" id="JAAKZV010000567">
    <property type="protein sequence ID" value="NGN70480.1"/>
    <property type="molecule type" value="Genomic_DNA"/>
</dbReference>
<gene>
    <name evidence="2" type="ORF">G5C51_42220</name>
</gene>
<accession>A0A6G4UFA0</accession>
<dbReference type="Proteomes" id="UP000481583">
    <property type="component" value="Unassembled WGS sequence"/>
</dbReference>
<protein>
    <submittedName>
        <fullName evidence="2">Uncharacterized protein</fullName>
    </submittedName>
</protein>
<dbReference type="AlphaFoldDB" id="A0A6G4UFA0"/>
<organism evidence="2 3">
    <name type="scientific">Streptomyces coryli</name>
    <dbReference type="NCBI Taxonomy" id="1128680"/>
    <lineage>
        <taxon>Bacteria</taxon>
        <taxon>Bacillati</taxon>
        <taxon>Actinomycetota</taxon>
        <taxon>Actinomycetes</taxon>
        <taxon>Kitasatosporales</taxon>
        <taxon>Streptomycetaceae</taxon>
        <taxon>Streptomyces</taxon>
    </lineage>
</organism>